<keyword evidence="2 4" id="KW-0808">Transferase</keyword>
<evidence type="ECO:0000259" key="6">
    <source>
        <dbReference type="PROSITE" id="PS50926"/>
    </source>
</evidence>
<dbReference type="InterPro" id="IPR002792">
    <property type="entry name" value="TRAM_dom"/>
</dbReference>
<dbReference type="AlphaFoldDB" id="A0A7C9FF97"/>
<feature type="binding site" evidence="4">
    <location>
        <position position="297"/>
    </location>
    <ligand>
        <name>S-adenosyl-L-methionine</name>
        <dbReference type="ChEBI" id="CHEBI:59789"/>
    </ligand>
</feature>
<keyword evidence="8" id="KW-1185">Reference proteome</keyword>
<dbReference type="PANTHER" id="PTHR11061">
    <property type="entry name" value="RNA M5U METHYLTRANSFERASE"/>
    <property type="match status" value="1"/>
</dbReference>
<dbReference type="RefSeq" id="WP_152764282.1">
    <property type="nucleotide sequence ID" value="NZ_WHLY01000002.1"/>
</dbReference>
<evidence type="ECO:0000256" key="5">
    <source>
        <dbReference type="PROSITE-ProRule" id="PRU10015"/>
    </source>
</evidence>
<dbReference type="FunFam" id="3.40.50.150:FF:000009">
    <property type="entry name" value="23S rRNA (Uracil(1939)-C(5))-methyltransferase RlmD"/>
    <property type="match status" value="1"/>
</dbReference>
<feature type="domain" description="TRAM" evidence="6">
    <location>
        <begin position="1"/>
        <end position="60"/>
    </location>
</feature>
<feature type="binding site" evidence="4">
    <location>
        <position position="326"/>
    </location>
    <ligand>
        <name>S-adenosyl-L-methionine</name>
        <dbReference type="ChEBI" id="CHEBI:59789"/>
    </ligand>
</feature>
<reference evidence="7 8" key="1">
    <citation type="submission" date="2019-10" db="EMBL/GenBank/DDBJ databases">
        <title>Draft Genome Sequence of Cytophagaceae sp. SJW1-29.</title>
        <authorList>
            <person name="Choi A."/>
        </authorList>
    </citation>
    <scope>NUCLEOTIDE SEQUENCE [LARGE SCALE GENOMIC DNA]</scope>
    <source>
        <strain evidence="7 8">SJW1-29</strain>
    </source>
</reference>
<evidence type="ECO:0000313" key="7">
    <source>
        <dbReference type="EMBL" id="MPR36410.1"/>
    </source>
</evidence>
<dbReference type="Gene3D" id="2.40.50.1070">
    <property type="match status" value="1"/>
</dbReference>
<dbReference type="Gene3D" id="3.40.50.150">
    <property type="entry name" value="Vaccinia Virus protein VP39"/>
    <property type="match status" value="1"/>
</dbReference>
<dbReference type="PROSITE" id="PS51687">
    <property type="entry name" value="SAM_MT_RNA_M5U"/>
    <property type="match status" value="1"/>
</dbReference>
<dbReference type="EMBL" id="WHLY01000002">
    <property type="protein sequence ID" value="MPR36410.1"/>
    <property type="molecule type" value="Genomic_DNA"/>
</dbReference>
<gene>
    <name evidence="7" type="primary">rlmD</name>
    <name evidence="7" type="ORF">GBK04_24480</name>
</gene>
<proteinExistence type="inferred from homology"/>
<keyword evidence="3 4" id="KW-0949">S-adenosyl-L-methionine</keyword>
<dbReference type="PANTHER" id="PTHR11061:SF30">
    <property type="entry name" value="TRNA (URACIL(54)-C(5))-METHYLTRANSFERASE"/>
    <property type="match status" value="1"/>
</dbReference>
<evidence type="ECO:0000313" key="8">
    <source>
        <dbReference type="Proteomes" id="UP000479293"/>
    </source>
</evidence>
<dbReference type="PROSITE" id="PS01230">
    <property type="entry name" value="TRMA_1"/>
    <property type="match status" value="1"/>
</dbReference>
<evidence type="ECO:0000256" key="2">
    <source>
        <dbReference type="ARBA" id="ARBA00022679"/>
    </source>
</evidence>
<dbReference type="Pfam" id="PF05958">
    <property type="entry name" value="tRNA_U5-meth_tr"/>
    <property type="match status" value="1"/>
</dbReference>
<feature type="active site" description="Nucleophile" evidence="4">
    <location>
        <position position="423"/>
    </location>
</feature>
<protein>
    <submittedName>
        <fullName evidence="7">23S rRNA (Uracil(1939)-C(5))-methyltransferase RlmD</fullName>
        <ecNumber evidence="7">2.1.1.190</ecNumber>
    </submittedName>
</protein>
<dbReference type="SUPFAM" id="SSF50249">
    <property type="entry name" value="Nucleic acid-binding proteins"/>
    <property type="match status" value="1"/>
</dbReference>
<dbReference type="NCBIfam" id="TIGR00479">
    <property type="entry name" value="rumA"/>
    <property type="match status" value="1"/>
</dbReference>
<comment type="similarity">
    <text evidence="4">Belongs to the class I-like SAM-binding methyltransferase superfamily. RNA M5U methyltransferase family.</text>
</comment>
<dbReference type="GO" id="GO:0070041">
    <property type="term" value="F:rRNA (uridine-C5-)-methyltransferase activity"/>
    <property type="evidence" value="ECO:0007669"/>
    <property type="project" value="TreeGrafter"/>
</dbReference>
<dbReference type="GO" id="GO:0070475">
    <property type="term" value="P:rRNA base methylation"/>
    <property type="evidence" value="ECO:0007669"/>
    <property type="project" value="TreeGrafter"/>
</dbReference>
<dbReference type="InterPro" id="IPR012340">
    <property type="entry name" value="NA-bd_OB-fold"/>
</dbReference>
<keyword evidence="1 4" id="KW-0489">Methyltransferase</keyword>
<dbReference type="InterPro" id="IPR029063">
    <property type="entry name" value="SAM-dependent_MTases_sf"/>
</dbReference>
<dbReference type="Proteomes" id="UP000479293">
    <property type="component" value="Unassembled WGS sequence"/>
</dbReference>
<accession>A0A7C9FF97</accession>
<feature type="binding site" evidence="4">
    <location>
        <position position="396"/>
    </location>
    <ligand>
        <name>S-adenosyl-L-methionine</name>
        <dbReference type="ChEBI" id="CHEBI:59789"/>
    </ligand>
</feature>
<organism evidence="7 8">
    <name type="scientific">Salmonirosea aquatica</name>
    <dbReference type="NCBI Taxonomy" id="2654236"/>
    <lineage>
        <taxon>Bacteria</taxon>
        <taxon>Pseudomonadati</taxon>
        <taxon>Bacteroidota</taxon>
        <taxon>Cytophagia</taxon>
        <taxon>Cytophagales</taxon>
        <taxon>Spirosomataceae</taxon>
        <taxon>Salmonirosea</taxon>
    </lineage>
</organism>
<dbReference type="InterPro" id="IPR030391">
    <property type="entry name" value="MeTrfase_TrmA_CS"/>
</dbReference>
<dbReference type="Gene3D" id="2.40.50.140">
    <property type="entry name" value="Nucleic acid-binding proteins"/>
    <property type="match status" value="1"/>
</dbReference>
<feature type="binding site" evidence="4">
    <location>
        <position position="347"/>
    </location>
    <ligand>
        <name>S-adenosyl-L-methionine</name>
        <dbReference type="ChEBI" id="CHEBI:59789"/>
    </ligand>
</feature>
<dbReference type="PROSITE" id="PS01231">
    <property type="entry name" value="TRMA_2"/>
    <property type="match status" value="1"/>
</dbReference>
<feature type="active site" evidence="5">
    <location>
        <position position="423"/>
    </location>
</feature>
<comment type="caution">
    <text evidence="7">The sequence shown here is derived from an EMBL/GenBank/DDBJ whole genome shotgun (WGS) entry which is preliminary data.</text>
</comment>
<dbReference type="InterPro" id="IPR030390">
    <property type="entry name" value="MeTrfase_TrmA_AS"/>
</dbReference>
<dbReference type="SUPFAM" id="SSF53335">
    <property type="entry name" value="S-adenosyl-L-methionine-dependent methyltransferases"/>
    <property type="match status" value="1"/>
</dbReference>
<dbReference type="InterPro" id="IPR010280">
    <property type="entry name" value="U5_MeTrfase_fam"/>
</dbReference>
<evidence type="ECO:0000256" key="4">
    <source>
        <dbReference type="PROSITE-ProRule" id="PRU01024"/>
    </source>
</evidence>
<name>A0A7C9FF97_9BACT</name>
<dbReference type="EC" id="2.1.1.190" evidence="7"/>
<dbReference type="PROSITE" id="PS50926">
    <property type="entry name" value="TRAM"/>
    <property type="match status" value="1"/>
</dbReference>
<dbReference type="CDD" id="cd02440">
    <property type="entry name" value="AdoMet_MTases"/>
    <property type="match status" value="1"/>
</dbReference>
<sequence length="466" mass="53992">MPVTKRYENITITDFAAEGKCIYKSDEGVVFIQGNVAPGDVVDLEITNKRKKFREAIVTRVHSLSPLRNTPYCQHFEVCGGCRWQHIDYAEQLKFKQRQVLDHFERIGKLRNVEYQEIVAAQTQLYYRNKLEFTFSDYRWLTNEEVQRADQYSRNALGYHVPKRFDRIFQVEKCHLQPDPSNAIRNALHAYAESKGYVYYDIKRNVGMMRNVVIRTSNTGDVLVIVQFAEPQLEIIEDVLRFLKNEFSEITSLYYIVNQKGNDSYQDQEAIHFYGERYIKERMEDLTFMIGPKSFYQTNSEQAYQLYSLTRSFAELTGSERVYDLYTGTGTIANFVARQARSVVGVEYVEEAVADARLNSAQNGITNTRFFAGDMKRILNSEFLVQHGKPDVIITDPPRAGMDPAVIQTIQAALPQRIVYVSCNTATQARDLELLSVRYQVVKTRPVDMFPHTHHVENVTQLVLRR</sequence>
<evidence type="ECO:0000256" key="3">
    <source>
        <dbReference type="ARBA" id="ARBA00022691"/>
    </source>
</evidence>
<evidence type="ECO:0000256" key="1">
    <source>
        <dbReference type="ARBA" id="ARBA00022603"/>
    </source>
</evidence>